<organism evidence="2 3">
    <name type="scientific">Armillaria gallica</name>
    <name type="common">Bulbous honey fungus</name>
    <name type="synonym">Armillaria bulbosa</name>
    <dbReference type="NCBI Taxonomy" id="47427"/>
    <lineage>
        <taxon>Eukaryota</taxon>
        <taxon>Fungi</taxon>
        <taxon>Dikarya</taxon>
        <taxon>Basidiomycota</taxon>
        <taxon>Agaricomycotina</taxon>
        <taxon>Agaricomycetes</taxon>
        <taxon>Agaricomycetidae</taxon>
        <taxon>Agaricales</taxon>
        <taxon>Marasmiineae</taxon>
        <taxon>Physalacriaceae</taxon>
        <taxon>Armillaria</taxon>
    </lineage>
</organism>
<evidence type="ECO:0000313" key="2">
    <source>
        <dbReference type="EMBL" id="PBK98912.1"/>
    </source>
</evidence>
<evidence type="ECO:0000313" key="3">
    <source>
        <dbReference type="Proteomes" id="UP000217790"/>
    </source>
</evidence>
<sequence length="465" mass="52888">MLRANTSPLLLLPQEILDEILAEIDLHRDLISIALVSRACTRLVIPRHSEYRIVRIRHKLPTMWAHLAKRADLARNIREVHICERHNHSASDHSPTTLVPPCKVGDTGSEDIRVQNMCTALQNMDRLRVFTWSCTYNPFPEPTATPSQEAEILGTLLRKPSLSKVALAGAFEARPGCHNSIYPLWNLTKLTHLSLVGRVWVRPQIGPFLRSMMKACPTIEVLKLPMELTILSDCVFPRLKKVNIFLQSGGMLSLDRYWVRFLEKNPAIEELSWFPLGPLTGGLGPGSLPRIRRVSGSELLLKALYASPRSIECVETTIEPAIFACMEDINADCLRDIRFTFSVGNTYDALLALAGKCPNITRLSFPEYHMKLDDWLQLFSLLPALEVIEGMSLWRAVDGDLDKMHEAIMQALLLCPNLRELDHYKYDAKRNAYAKIVILREEGEEHDDVRYEIRRPPPRDPFDFA</sequence>
<dbReference type="SUPFAM" id="SSF52047">
    <property type="entry name" value="RNI-like"/>
    <property type="match status" value="1"/>
</dbReference>
<accession>A0A2H3E5C1</accession>
<dbReference type="OrthoDB" id="3249214at2759"/>
<evidence type="ECO:0000259" key="1">
    <source>
        <dbReference type="PROSITE" id="PS50181"/>
    </source>
</evidence>
<protein>
    <recommendedName>
        <fullName evidence="1">F-box domain-containing protein</fullName>
    </recommendedName>
</protein>
<dbReference type="Gene3D" id="3.80.10.10">
    <property type="entry name" value="Ribonuclease Inhibitor"/>
    <property type="match status" value="1"/>
</dbReference>
<dbReference type="Proteomes" id="UP000217790">
    <property type="component" value="Unassembled WGS sequence"/>
</dbReference>
<dbReference type="STRING" id="47427.A0A2H3E5C1"/>
<proteinExistence type="predicted"/>
<dbReference type="AlphaFoldDB" id="A0A2H3E5C1"/>
<dbReference type="InterPro" id="IPR001810">
    <property type="entry name" value="F-box_dom"/>
</dbReference>
<gene>
    <name evidence="2" type="ORF">ARMGADRAFT_1073849</name>
</gene>
<dbReference type="PROSITE" id="PS50181">
    <property type="entry name" value="FBOX"/>
    <property type="match status" value="1"/>
</dbReference>
<keyword evidence="3" id="KW-1185">Reference proteome</keyword>
<dbReference type="InParanoid" id="A0A2H3E5C1"/>
<dbReference type="InterPro" id="IPR032675">
    <property type="entry name" value="LRR_dom_sf"/>
</dbReference>
<reference evidence="3" key="1">
    <citation type="journal article" date="2017" name="Nat. Ecol. Evol.">
        <title>Genome expansion and lineage-specific genetic innovations in the forest pathogenic fungi Armillaria.</title>
        <authorList>
            <person name="Sipos G."/>
            <person name="Prasanna A.N."/>
            <person name="Walter M.C."/>
            <person name="O'Connor E."/>
            <person name="Balint B."/>
            <person name="Krizsan K."/>
            <person name="Kiss B."/>
            <person name="Hess J."/>
            <person name="Varga T."/>
            <person name="Slot J."/>
            <person name="Riley R."/>
            <person name="Boka B."/>
            <person name="Rigling D."/>
            <person name="Barry K."/>
            <person name="Lee J."/>
            <person name="Mihaltcheva S."/>
            <person name="LaButti K."/>
            <person name="Lipzen A."/>
            <person name="Waldron R."/>
            <person name="Moloney N.M."/>
            <person name="Sperisen C."/>
            <person name="Kredics L."/>
            <person name="Vagvoelgyi C."/>
            <person name="Patrignani A."/>
            <person name="Fitzpatrick D."/>
            <person name="Nagy I."/>
            <person name="Doyle S."/>
            <person name="Anderson J.B."/>
            <person name="Grigoriev I.V."/>
            <person name="Gueldener U."/>
            <person name="Muensterkoetter M."/>
            <person name="Nagy L.G."/>
        </authorList>
    </citation>
    <scope>NUCLEOTIDE SEQUENCE [LARGE SCALE GENOMIC DNA]</scope>
    <source>
        <strain evidence="3">Ar21-2</strain>
    </source>
</reference>
<name>A0A2H3E5C1_ARMGA</name>
<dbReference type="EMBL" id="KZ293647">
    <property type="protein sequence ID" value="PBK98912.1"/>
    <property type="molecule type" value="Genomic_DNA"/>
</dbReference>
<dbReference type="OMA" id="EVHICER"/>
<feature type="domain" description="F-box" evidence="1">
    <location>
        <begin position="6"/>
        <end position="54"/>
    </location>
</feature>